<feature type="transmembrane region" description="Helical" evidence="1">
    <location>
        <begin position="7"/>
        <end position="26"/>
    </location>
</feature>
<dbReference type="Proteomes" id="UP001213000">
    <property type="component" value="Unassembled WGS sequence"/>
</dbReference>
<proteinExistence type="predicted"/>
<feature type="transmembrane region" description="Helical" evidence="1">
    <location>
        <begin position="32"/>
        <end position="52"/>
    </location>
</feature>
<evidence type="ECO:0000313" key="2">
    <source>
        <dbReference type="EMBL" id="KAJ3563948.1"/>
    </source>
</evidence>
<reference evidence="2" key="1">
    <citation type="submission" date="2022-07" db="EMBL/GenBank/DDBJ databases">
        <title>Genome Sequence of Leucocoprinus birnbaumii.</title>
        <authorList>
            <person name="Buettner E."/>
        </authorList>
    </citation>
    <scope>NUCLEOTIDE SEQUENCE</scope>
    <source>
        <strain evidence="2">VT141</strain>
    </source>
</reference>
<evidence type="ECO:0000313" key="3">
    <source>
        <dbReference type="Proteomes" id="UP001213000"/>
    </source>
</evidence>
<gene>
    <name evidence="2" type="ORF">NP233_g8611</name>
</gene>
<keyword evidence="1" id="KW-1133">Transmembrane helix</keyword>
<dbReference type="EMBL" id="JANIEX010000708">
    <property type="protein sequence ID" value="KAJ3563948.1"/>
    <property type="molecule type" value="Genomic_DNA"/>
</dbReference>
<keyword evidence="1" id="KW-0472">Membrane</keyword>
<keyword evidence="1" id="KW-0812">Transmembrane</keyword>
<name>A0AAD5VNP9_9AGAR</name>
<keyword evidence="3" id="KW-1185">Reference proteome</keyword>
<dbReference type="AlphaFoldDB" id="A0AAD5VNP9"/>
<protein>
    <submittedName>
        <fullName evidence="2">Uncharacterized protein</fullName>
    </submittedName>
</protein>
<sequence length="219" mass="23924">MRALKSYALLASALSSFAAALMSALLKGWLKLLALVVLYVTAISFTTIELLAGTLCVKKDGWVVYEDHLFPGHDPIPFIKQRDPSYFKMIEWGARQLIPKWNVLREPHAHDAEIPRAFRATLVDLRTGVYTKAMVTERPNNMVVLAVHGSGITCMLLKREEKPFGATVSTKLGMVNVPPLVLAEAGPSGTVYVGGGALCKEPLRSPSLYGSESLNLQES</sequence>
<organism evidence="2 3">
    <name type="scientific">Leucocoprinus birnbaumii</name>
    <dbReference type="NCBI Taxonomy" id="56174"/>
    <lineage>
        <taxon>Eukaryota</taxon>
        <taxon>Fungi</taxon>
        <taxon>Dikarya</taxon>
        <taxon>Basidiomycota</taxon>
        <taxon>Agaricomycotina</taxon>
        <taxon>Agaricomycetes</taxon>
        <taxon>Agaricomycetidae</taxon>
        <taxon>Agaricales</taxon>
        <taxon>Agaricineae</taxon>
        <taxon>Agaricaceae</taxon>
        <taxon>Leucocoprinus</taxon>
    </lineage>
</organism>
<evidence type="ECO:0000256" key="1">
    <source>
        <dbReference type="SAM" id="Phobius"/>
    </source>
</evidence>
<accession>A0AAD5VNP9</accession>
<comment type="caution">
    <text evidence="2">The sequence shown here is derived from an EMBL/GenBank/DDBJ whole genome shotgun (WGS) entry which is preliminary data.</text>
</comment>